<evidence type="ECO:0000256" key="6">
    <source>
        <dbReference type="ARBA" id="ARBA00022989"/>
    </source>
</evidence>
<dbReference type="RefSeq" id="WP_117440966.1">
    <property type="nucleotide sequence ID" value="NZ_QVIA01000013.1"/>
</dbReference>
<dbReference type="EMBL" id="QVIA01000013">
    <property type="protein sequence ID" value="RGC31234.1"/>
    <property type="molecule type" value="Genomic_DNA"/>
</dbReference>
<dbReference type="InterPro" id="IPR036640">
    <property type="entry name" value="ABC1_TM_sf"/>
</dbReference>
<proteinExistence type="predicted"/>
<feature type="transmembrane region" description="Helical" evidence="8">
    <location>
        <begin position="244"/>
        <end position="269"/>
    </location>
</feature>
<dbReference type="GO" id="GO:0034040">
    <property type="term" value="F:ATPase-coupled lipid transmembrane transporter activity"/>
    <property type="evidence" value="ECO:0007669"/>
    <property type="project" value="TreeGrafter"/>
</dbReference>
<dbReference type="SMART" id="SM00382">
    <property type="entry name" value="AAA"/>
    <property type="match status" value="1"/>
</dbReference>
<dbReference type="AlphaFoldDB" id="A0A3E2WUT5"/>
<dbReference type="InterPro" id="IPR003593">
    <property type="entry name" value="AAA+_ATPase"/>
</dbReference>
<accession>A0A3E2WUT5</accession>
<dbReference type="InterPro" id="IPR027417">
    <property type="entry name" value="P-loop_NTPase"/>
</dbReference>
<dbReference type="SUPFAM" id="SSF90123">
    <property type="entry name" value="ABC transporter transmembrane region"/>
    <property type="match status" value="1"/>
</dbReference>
<comment type="subcellular location">
    <subcellularLocation>
        <location evidence="1">Cell membrane</location>
        <topology evidence="1">Multi-pass membrane protein</topology>
    </subcellularLocation>
</comment>
<feature type="domain" description="ABC transporter" evidence="9">
    <location>
        <begin position="340"/>
        <end position="575"/>
    </location>
</feature>
<dbReference type="Pfam" id="PF00005">
    <property type="entry name" value="ABC_tran"/>
    <property type="match status" value="1"/>
</dbReference>
<evidence type="ECO:0000259" key="10">
    <source>
        <dbReference type="PROSITE" id="PS50929"/>
    </source>
</evidence>
<reference evidence="11 12" key="1">
    <citation type="submission" date="2018-08" db="EMBL/GenBank/DDBJ databases">
        <title>A genome reference for cultivated species of the human gut microbiota.</title>
        <authorList>
            <person name="Zou Y."/>
            <person name="Xue W."/>
            <person name="Luo G."/>
        </authorList>
    </citation>
    <scope>NUCLEOTIDE SEQUENCE [LARGE SCALE GENOMIC DNA]</scope>
    <source>
        <strain evidence="11 12">AF19-21</strain>
    </source>
</reference>
<dbReference type="SUPFAM" id="SSF52540">
    <property type="entry name" value="P-loop containing nucleoside triphosphate hydrolases"/>
    <property type="match status" value="1"/>
</dbReference>
<evidence type="ECO:0000256" key="5">
    <source>
        <dbReference type="ARBA" id="ARBA00022840"/>
    </source>
</evidence>
<evidence type="ECO:0000256" key="8">
    <source>
        <dbReference type="SAM" id="Phobius"/>
    </source>
</evidence>
<dbReference type="GO" id="GO:0005886">
    <property type="term" value="C:plasma membrane"/>
    <property type="evidence" value="ECO:0007669"/>
    <property type="project" value="UniProtKB-SubCell"/>
</dbReference>
<dbReference type="GO" id="GO:0005524">
    <property type="term" value="F:ATP binding"/>
    <property type="evidence" value="ECO:0007669"/>
    <property type="project" value="UniProtKB-KW"/>
</dbReference>
<dbReference type="PANTHER" id="PTHR24221">
    <property type="entry name" value="ATP-BINDING CASSETTE SUB-FAMILY B"/>
    <property type="match status" value="1"/>
</dbReference>
<gene>
    <name evidence="11" type="ORF">DWX41_12715</name>
</gene>
<dbReference type="PROSITE" id="PS50893">
    <property type="entry name" value="ABC_TRANSPORTER_2"/>
    <property type="match status" value="1"/>
</dbReference>
<evidence type="ECO:0000256" key="1">
    <source>
        <dbReference type="ARBA" id="ARBA00004651"/>
    </source>
</evidence>
<evidence type="ECO:0000256" key="2">
    <source>
        <dbReference type="ARBA" id="ARBA00022448"/>
    </source>
</evidence>
<keyword evidence="6 8" id="KW-1133">Transmembrane helix</keyword>
<dbReference type="InterPro" id="IPR003439">
    <property type="entry name" value="ABC_transporter-like_ATP-bd"/>
</dbReference>
<dbReference type="PROSITE" id="PS00211">
    <property type="entry name" value="ABC_TRANSPORTER_1"/>
    <property type="match status" value="1"/>
</dbReference>
<feature type="transmembrane region" description="Helical" evidence="8">
    <location>
        <begin position="146"/>
        <end position="163"/>
    </location>
</feature>
<evidence type="ECO:0000256" key="4">
    <source>
        <dbReference type="ARBA" id="ARBA00022741"/>
    </source>
</evidence>
<dbReference type="InterPro" id="IPR017871">
    <property type="entry name" value="ABC_transporter-like_CS"/>
</dbReference>
<name>A0A3E2WUT5_9FIRM</name>
<keyword evidence="3 8" id="KW-0812">Transmembrane</keyword>
<dbReference type="InterPro" id="IPR039421">
    <property type="entry name" value="Type_1_exporter"/>
</dbReference>
<dbReference type="PROSITE" id="PS50929">
    <property type="entry name" value="ABC_TM1F"/>
    <property type="match status" value="1"/>
</dbReference>
<feature type="transmembrane region" description="Helical" evidence="8">
    <location>
        <begin position="169"/>
        <end position="185"/>
    </location>
</feature>
<dbReference type="PANTHER" id="PTHR24221:SF397">
    <property type="entry name" value="ABC TRANSPORTER, ATP-BINDING TRANSMEMBRANE PROTEIN"/>
    <property type="match status" value="1"/>
</dbReference>
<dbReference type="GeneID" id="93332367"/>
<dbReference type="Proteomes" id="UP000261111">
    <property type="component" value="Unassembled WGS sequence"/>
</dbReference>
<sequence length="584" mass="64997">MGKKKSTVQDALMLTDKGYRDLKKAIAACTLTNFSMFIPAMVMLQVVMELLKPFTGGSISWTNMWIYFGLGIIGAVIVFLCNKNDYKKTYVASYMESENTRIALAEHIRKLPMSVFNSKNLSELTTNLMGDVATSEHVLSHVYPQIISNVITITVVCSMFAFYDWRMALAIFISVPVAFLIIFASRRIQERLGKKHAQAKLEASEQVQEYIEGIKVVKACNLDSQQFQALEKALRTMKNLAIKFEFGSGVFVTGAQMLVQSGIGLTVFAGTSLLLNGKIELVPMLLCLLIVTRIYGPIITELTLLPELFYHQIAIRRMRTLMNIQPMEGDTEKPVKEYDIELKNISFRYNPQGEETIKNVNVTIPAGAITALVGPSGSGKSTLSRLIARFWDVNKGQVEIGGIDVKELDPEHLMEYMSFVFQDVVLFNDTVYNNIKIGNMNATEEQVLAAAKAARCDEFIDKMPDGYQTVLGENGSTLSGGERQRLSIARALLKDAPIVLLDEATASLDPESESCIQQAIGRLIQGKTVLVIAHRLRTIAKADKIIVLDDGKVIEQGTHSELMEQNGLYKRLYTIQQESLGWSV</sequence>
<dbReference type="Pfam" id="PF00664">
    <property type="entry name" value="ABC_membrane"/>
    <property type="match status" value="1"/>
</dbReference>
<evidence type="ECO:0000256" key="7">
    <source>
        <dbReference type="ARBA" id="ARBA00023136"/>
    </source>
</evidence>
<dbReference type="Gene3D" id="3.40.50.300">
    <property type="entry name" value="P-loop containing nucleotide triphosphate hydrolases"/>
    <property type="match status" value="1"/>
</dbReference>
<dbReference type="InterPro" id="IPR011527">
    <property type="entry name" value="ABC1_TM_dom"/>
</dbReference>
<evidence type="ECO:0000313" key="12">
    <source>
        <dbReference type="Proteomes" id="UP000261111"/>
    </source>
</evidence>
<feature type="domain" description="ABC transmembrane type-1" evidence="10">
    <location>
        <begin position="25"/>
        <end position="298"/>
    </location>
</feature>
<organism evidence="11 12">
    <name type="scientific">Hungatella hathewayi</name>
    <dbReference type="NCBI Taxonomy" id="154046"/>
    <lineage>
        <taxon>Bacteria</taxon>
        <taxon>Bacillati</taxon>
        <taxon>Bacillota</taxon>
        <taxon>Clostridia</taxon>
        <taxon>Lachnospirales</taxon>
        <taxon>Lachnospiraceae</taxon>
        <taxon>Hungatella</taxon>
    </lineage>
</organism>
<dbReference type="GO" id="GO:0016887">
    <property type="term" value="F:ATP hydrolysis activity"/>
    <property type="evidence" value="ECO:0007669"/>
    <property type="project" value="InterPro"/>
</dbReference>
<keyword evidence="5 11" id="KW-0067">ATP-binding</keyword>
<evidence type="ECO:0000259" key="9">
    <source>
        <dbReference type="PROSITE" id="PS50893"/>
    </source>
</evidence>
<dbReference type="Gene3D" id="1.20.1560.10">
    <property type="entry name" value="ABC transporter type 1, transmembrane domain"/>
    <property type="match status" value="1"/>
</dbReference>
<comment type="caution">
    <text evidence="11">The sequence shown here is derived from an EMBL/GenBank/DDBJ whole genome shotgun (WGS) entry which is preliminary data.</text>
</comment>
<dbReference type="FunFam" id="3.40.50.300:FF:000287">
    <property type="entry name" value="Multidrug ABC transporter ATP-binding protein"/>
    <property type="match status" value="1"/>
</dbReference>
<keyword evidence="2" id="KW-0813">Transport</keyword>
<keyword evidence="4" id="KW-0547">Nucleotide-binding</keyword>
<protein>
    <submittedName>
        <fullName evidence="11">ABC transporter ATP-binding protein</fullName>
    </submittedName>
</protein>
<dbReference type="CDD" id="cd07346">
    <property type="entry name" value="ABC_6TM_exporters"/>
    <property type="match status" value="1"/>
</dbReference>
<keyword evidence="7 8" id="KW-0472">Membrane</keyword>
<feature type="transmembrane region" description="Helical" evidence="8">
    <location>
        <begin position="64"/>
        <end position="81"/>
    </location>
</feature>
<dbReference type="GO" id="GO:0140359">
    <property type="term" value="F:ABC-type transporter activity"/>
    <property type="evidence" value="ECO:0007669"/>
    <property type="project" value="InterPro"/>
</dbReference>
<feature type="transmembrane region" description="Helical" evidence="8">
    <location>
        <begin position="25"/>
        <end position="44"/>
    </location>
</feature>
<evidence type="ECO:0000313" key="11">
    <source>
        <dbReference type="EMBL" id="RGC31234.1"/>
    </source>
</evidence>
<evidence type="ECO:0000256" key="3">
    <source>
        <dbReference type="ARBA" id="ARBA00022692"/>
    </source>
</evidence>